<dbReference type="Proteomes" id="UP000289841">
    <property type="component" value="Chromosome"/>
</dbReference>
<dbReference type="GO" id="GO:0009007">
    <property type="term" value="F:site-specific DNA-methyltransferase (adenine-specific) activity"/>
    <property type="evidence" value="ECO:0007669"/>
    <property type="project" value="InterPro"/>
</dbReference>
<dbReference type="PROSITE" id="PS00092">
    <property type="entry name" value="N6_MTASE"/>
    <property type="match status" value="1"/>
</dbReference>
<dbReference type="GO" id="GO:0032259">
    <property type="term" value="P:methylation"/>
    <property type="evidence" value="ECO:0007669"/>
    <property type="project" value="UniProtKB-KW"/>
</dbReference>
<dbReference type="KEGG" id="aaxa:NCTC10138_01769"/>
<dbReference type="EMBL" id="LR215048">
    <property type="protein sequence ID" value="VEU81333.1"/>
    <property type="molecule type" value="Genomic_DNA"/>
</dbReference>
<keyword evidence="4" id="KW-0808">Transferase</keyword>
<dbReference type="InterPro" id="IPR008593">
    <property type="entry name" value="Dam_MeTrfase"/>
</dbReference>
<reference evidence="4 5" key="1">
    <citation type="submission" date="2019-01" db="EMBL/GenBank/DDBJ databases">
        <authorList>
            <consortium name="Pathogen Informatics"/>
        </authorList>
    </citation>
    <scope>NUCLEOTIDE SEQUENCE [LARGE SCALE GENOMIC DNA]</scope>
    <source>
        <strain evidence="4 5">NCTC10138</strain>
    </source>
</reference>
<evidence type="ECO:0000313" key="2">
    <source>
        <dbReference type="EMBL" id="VEU81333.1"/>
    </source>
</evidence>
<dbReference type="STRING" id="1278311.GCA_000428705_01590"/>
<dbReference type="KEGG" id="aaxa:NCTC10138_01731"/>
<dbReference type="OrthoDB" id="481219at2"/>
<dbReference type="InterPro" id="IPR002052">
    <property type="entry name" value="DNA_methylase_N6_adenine_CS"/>
</dbReference>
<evidence type="ECO:0000313" key="3">
    <source>
        <dbReference type="EMBL" id="VEU81352.1"/>
    </source>
</evidence>
<gene>
    <name evidence="1" type="ORF">NCTC10138_00006</name>
    <name evidence="2" type="ORF">NCTC10138_01731</name>
    <name evidence="3" type="ORF">NCTC10138_01751</name>
    <name evidence="4" type="ORF">NCTC10138_01769</name>
</gene>
<dbReference type="EMBL" id="LR215048">
    <property type="protein sequence ID" value="VEU81369.1"/>
    <property type="molecule type" value="Genomic_DNA"/>
</dbReference>
<protein>
    <submittedName>
        <fullName evidence="4">Phage N-6-adenine-methyltransferase</fullName>
    </submittedName>
</protein>
<dbReference type="RefSeq" id="WP_052590044.1">
    <property type="nucleotide sequence ID" value="NZ_LR215048.1"/>
</dbReference>
<dbReference type="KEGG" id="aaxa:NCTC10138_01751"/>
<keyword evidence="5" id="KW-1185">Reference proteome</keyword>
<evidence type="ECO:0000313" key="4">
    <source>
        <dbReference type="EMBL" id="VEU81369.1"/>
    </source>
</evidence>
<evidence type="ECO:0000313" key="5">
    <source>
        <dbReference type="Proteomes" id="UP000289841"/>
    </source>
</evidence>
<sequence>MNKDLQAVFSNRTDDWATPEIIFDYLERYCEVKKDEWFDPCPLGAFDKGYDGLKVDWSNHENIYINPPYSNIKGFVEKAIETHTNDRTKAIYFLIPARTDTKYYKLLFEYGCNFEFIEGRLKFGKSKHSSTFPSVLVQLNGDGVMRNQIYYISKNKLHGGNK</sequence>
<dbReference type="Pfam" id="PF05869">
    <property type="entry name" value="Dam"/>
    <property type="match status" value="1"/>
</dbReference>
<name>A0A449BG02_HAPAX</name>
<accession>A0A449BG02</accession>
<dbReference type="KEGG" id="aaxa:NCTC10138_00006"/>
<evidence type="ECO:0000313" key="1">
    <source>
        <dbReference type="EMBL" id="VEU79532.1"/>
    </source>
</evidence>
<dbReference type="EMBL" id="LR215048">
    <property type="protein sequence ID" value="VEU81352.1"/>
    <property type="molecule type" value="Genomic_DNA"/>
</dbReference>
<dbReference type="EMBL" id="LR215048">
    <property type="protein sequence ID" value="VEU79532.1"/>
    <property type="molecule type" value="Genomic_DNA"/>
</dbReference>
<dbReference type="AlphaFoldDB" id="A0A449BG02"/>
<proteinExistence type="predicted"/>
<keyword evidence="4" id="KW-0489">Methyltransferase</keyword>
<dbReference type="GO" id="GO:0009307">
    <property type="term" value="P:DNA restriction-modification system"/>
    <property type="evidence" value="ECO:0007669"/>
    <property type="project" value="InterPro"/>
</dbReference>
<dbReference type="GO" id="GO:0003677">
    <property type="term" value="F:DNA binding"/>
    <property type="evidence" value="ECO:0007669"/>
    <property type="project" value="InterPro"/>
</dbReference>
<organism evidence="4 5">
    <name type="scientific">Haploplasma axanthum</name>
    <name type="common">Acholeplasma axanthum</name>
    <dbReference type="NCBI Taxonomy" id="29552"/>
    <lineage>
        <taxon>Bacteria</taxon>
        <taxon>Bacillati</taxon>
        <taxon>Mycoplasmatota</taxon>
        <taxon>Mollicutes</taxon>
        <taxon>Acholeplasmatales</taxon>
        <taxon>Acholeplasmataceae</taxon>
        <taxon>Haploplasma</taxon>
    </lineage>
</organism>